<dbReference type="InterPro" id="IPR000719">
    <property type="entry name" value="Prot_kinase_dom"/>
</dbReference>
<evidence type="ECO:0000259" key="7">
    <source>
        <dbReference type="PROSITE" id="PS50011"/>
    </source>
</evidence>
<dbReference type="RefSeq" id="WP_344597059.1">
    <property type="nucleotide sequence ID" value="NZ_BAAARW010000039.1"/>
</dbReference>
<evidence type="ECO:0000313" key="9">
    <source>
        <dbReference type="Proteomes" id="UP001501231"/>
    </source>
</evidence>
<keyword evidence="4" id="KW-0067">ATP-binding</keyword>
<organism evidence="8 9">
    <name type="scientific">Actinomadura vinacea</name>
    <dbReference type="NCBI Taxonomy" id="115336"/>
    <lineage>
        <taxon>Bacteria</taxon>
        <taxon>Bacillati</taxon>
        <taxon>Actinomycetota</taxon>
        <taxon>Actinomycetes</taxon>
        <taxon>Streptosporangiales</taxon>
        <taxon>Thermomonosporaceae</taxon>
        <taxon>Actinomadura</taxon>
    </lineage>
</organism>
<feature type="transmembrane region" description="Helical" evidence="6">
    <location>
        <begin position="355"/>
        <end position="377"/>
    </location>
</feature>
<comment type="caution">
    <text evidence="8">The sequence shown here is derived from an EMBL/GenBank/DDBJ whole genome shotgun (WGS) entry which is preliminary data.</text>
</comment>
<dbReference type="InterPro" id="IPR008271">
    <property type="entry name" value="Ser/Thr_kinase_AS"/>
</dbReference>
<feature type="region of interest" description="Disordered" evidence="5">
    <location>
        <begin position="275"/>
        <end position="357"/>
    </location>
</feature>
<dbReference type="EMBL" id="BAAARW010000039">
    <property type="protein sequence ID" value="GAA2453121.1"/>
    <property type="molecule type" value="Genomic_DNA"/>
</dbReference>
<feature type="domain" description="Protein kinase" evidence="7">
    <location>
        <begin position="18"/>
        <end position="268"/>
    </location>
</feature>
<reference evidence="8 9" key="1">
    <citation type="journal article" date="2019" name="Int. J. Syst. Evol. Microbiol.">
        <title>The Global Catalogue of Microorganisms (GCM) 10K type strain sequencing project: providing services to taxonomists for standard genome sequencing and annotation.</title>
        <authorList>
            <consortium name="The Broad Institute Genomics Platform"/>
            <consortium name="The Broad Institute Genome Sequencing Center for Infectious Disease"/>
            <person name="Wu L."/>
            <person name="Ma J."/>
        </authorList>
    </citation>
    <scope>NUCLEOTIDE SEQUENCE [LARGE SCALE GENOMIC DNA]</scope>
    <source>
        <strain evidence="8 9">JCM 3325</strain>
    </source>
</reference>
<keyword evidence="2" id="KW-0547">Nucleotide-binding</keyword>
<dbReference type="Pfam" id="PF00069">
    <property type="entry name" value="Pkinase"/>
    <property type="match status" value="1"/>
</dbReference>
<feature type="compositionally biased region" description="Gly residues" evidence="5">
    <location>
        <begin position="323"/>
        <end position="336"/>
    </location>
</feature>
<keyword evidence="9" id="KW-1185">Reference proteome</keyword>
<evidence type="ECO:0000256" key="6">
    <source>
        <dbReference type="SAM" id="Phobius"/>
    </source>
</evidence>
<keyword evidence="6" id="KW-0472">Membrane</keyword>
<keyword evidence="6" id="KW-0812">Transmembrane</keyword>
<dbReference type="PROSITE" id="PS00108">
    <property type="entry name" value="PROTEIN_KINASE_ST"/>
    <property type="match status" value="1"/>
</dbReference>
<feature type="region of interest" description="Disordered" evidence="5">
    <location>
        <begin position="380"/>
        <end position="472"/>
    </location>
</feature>
<protein>
    <recommendedName>
        <fullName evidence="7">Protein kinase domain-containing protein</fullName>
    </recommendedName>
</protein>
<dbReference type="Gene3D" id="3.30.200.20">
    <property type="entry name" value="Phosphorylase Kinase, domain 1"/>
    <property type="match status" value="1"/>
</dbReference>
<dbReference type="PROSITE" id="PS50011">
    <property type="entry name" value="PROTEIN_KINASE_DOM"/>
    <property type="match status" value="1"/>
</dbReference>
<sequence length="540" mass="54755">MPESQPLQAEDPTRLGAYELVGRLGSGGQGTVFLGTGPGGEQVAVKLLRVSFDDDETARARFIRETRVARQVARFCTAQVLDADVAAGRPYLVSEYVPGPALSRRVEQEGPVTGGALERLAVNTASALSAIHRAGIVHRDFKPGNVLLGPDGARVIDFLLSRVLGAAGAPAGGPAYMAPEQVDGEAGGSPADVFAWGATMTFAATGRPPFGSDSAGAVTDRVLHQEPDLGDLDGELRELIIAALDKDPAKRPTAEQVLLRLVGHDEAFGTAGEEASAITADPPAPSDTLADAPADGPSGGPVADAQQAGEKEAAEKEAAGSESTGGGRHAGAGPRPGGASPPSRRGRRRRKRSKVPAALAALGLAAVAGGGTLAVLATTADETGKSRNIAGPSAVSPTASASSAPPSGQASRPAADPPQSQTPGQSPSSGGTPPPQRDGGTPTPTGSGDGGDRPRPTLPSSSPVVLGAPDPQRYCESIGHLQAGFRSGHWYCVQDSGLSSDSPITMSQVCRSQFAADGDARLNGDAGTPADWDCYVTKRP</sequence>
<feature type="compositionally biased region" description="Low complexity" evidence="5">
    <location>
        <begin position="392"/>
        <end position="446"/>
    </location>
</feature>
<keyword evidence="3" id="KW-0418">Kinase</keyword>
<evidence type="ECO:0000256" key="2">
    <source>
        <dbReference type="ARBA" id="ARBA00022741"/>
    </source>
</evidence>
<evidence type="ECO:0000256" key="1">
    <source>
        <dbReference type="ARBA" id="ARBA00022679"/>
    </source>
</evidence>
<dbReference type="PANTHER" id="PTHR43289:SF34">
    <property type="entry name" value="SERINE_THREONINE-PROTEIN KINASE YBDM-RELATED"/>
    <property type="match status" value="1"/>
</dbReference>
<dbReference type="SUPFAM" id="SSF56112">
    <property type="entry name" value="Protein kinase-like (PK-like)"/>
    <property type="match status" value="1"/>
</dbReference>
<evidence type="ECO:0000256" key="4">
    <source>
        <dbReference type="ARBA" id="ARBA00022840"/>
    </source>
</evidence>
<feature type="compositionally biased region" description="Basic residues" evidence="5">
    <location>
        <begin position="344"/>
        <end position="354"/>
    </location>
</feature>
<proteinExistence type="predicted"/>
<keyword evidence="1" id="KW-0808">Transferase</keyword>
<accession>A0ABN3K956</accession>
<evidence type="ECO:0000313" key="8">
    <source>
        <dbReference type="EMBL" id="GAA2453121.1"/>
    </source>
</evidence>
<dbReference type="PANTHER" id="PTHR43289">
    <property type="entry name" value="MITOGEN-ACTIVATED PROTEIN KINASE KINASE KINASE 20-RELATED"/>
    <property type="match status" value="1"/>
</dbReference>
<dbReference type="Proteomes" id="UP001501231">
    <property type="component" value="Unassembled WGS sequence"/>
</dbReference>
<name>A0ABN3K956_9ACTN</name>
<evidence type="ECO:0000256" key="3">
    <source>
        <dbReference type="ARBA" id="ARBA00022777"/>
    </source>
</evidence>
<evidence type="ECO:0000256" key="5">
    <source>
        <dbReference type="SAM" id="MobiDB-lite"/>
    </source>
</evidence>
<dbReference type="InterPro" id="IPR011009">
    <property type="entry name" value="Kinase-like_dom_sf"/>
</dbReference>
<dbReference type="CDD" id="cd14014">
    <property type="entry name" value="STKc_PknB_like"/>
    <property type="match status" value="1"/>
</dbReference>
<feature type="compositionally biased region" description="Basic and acidic residues" evidence="5">
    <location>
        <begin position="309"/>
        <end position="319"/>
    </location>
</feature>
<gene>
    <name evidence="8" type="ORF">GCM10010191_84550</name>
</gene>
<dbReference type="Gene3D" id="1.10.510.10">
    <property type="entry name" value="Transferase(Phosphotransferase) domain 1"/>
    <property type="match status" value="1"/>
</dbReference>
<keyword evidence="6" id="KW-1133">Transmembrane helix</keyword>